<feature type="transmembrane region" description="Helical" evidence="6">
    <location>
        <begin position="218"/>
        <end position="242"/>
    </location>
</feature>
<feature type="transmembrane region" description="Helical" evidence="6">
    <location>
        <begin position="367"/>
        <end position="392"/>
    </location>
</feature>
<dbReference type="GO" id="GO:0012505">
    <property type="term" value="C:endomembrane system"/>
    <property type="evidence" value="ECO:0007669"/>
    <property type="project" value="UniProtKB-SubCell"/>
</dbReference>
<proteinExistence type="predicted"/>
<dbReference type="SUPFAM" id="SSF103473">
    <property type="entry name" value="MFS general substrate transporter"/>
    <property type="match status" value="1"/>
</dbReference>
<dbReference type="AlphaFoldDB" id="A0A3S0C726"/>
<keyword evidence="3 6" id="KW-0812">Transmembrane</keyword>
<dbReference type="Gene3D" id="1.20.1720.10">
    <property type="entry name" value="Multidrug resistance protein D"/>
    <property type="match status" value="1"/>
</dbReference>
<dbReference type="RefSeq" id="WP_126162368.1">
    <property type="nucleotide sequence ID" value="NZ_RQPJ01000005.1"/>
</dbReference>
<feature type="transmembrane region" description="Helical" evidence="6">
    <location>
        <begin position="137"/>
        <end position="155"/>
    </location>
</feature>
<evidence type="ECO:0000256" key="2">
    <source>
        <dbReference type="ARBA" id="ARBA00022448"/>
    </source>
</evidence>
<dbReference type="CDD" id="cd17320">
    <property type="entry name" value="MFS_MdfA_MDR_like"/>
    <property type="match status" value="1"/>
</dbReference>
<feature type="domain" description="Major facilitator superfamily (MFS) profile" evidence="7">
    <location>
        <begin position="12"/>
        <end position="397"/>
    </location>
</feature>
<dbReference type="Proteomes" id="UP000267585">
    <property type="component" value="Unassembled WGS sequence"/>
</dbReference>
<evidence type="ECO:0000313" key="8">
    <source>
        <dbReference type="EMBL" id="RTE53473.1"/>
    </source>
</evidence>
<comment type="caution">
    <text evidence="8">The sequence shown here is derived from an EMBL/GenBank/DDBJ whole genome shotgun (WGS) entry which is preliminary data.</text>
</comment>
<dbReference type="PANTHER" id="PTHR23501:SF191">
    <property type="entry name" value="VACUOLAR BASIC AMINO ACID TRANSPORTER 4"/>
    <property type="match status" value="1"/>
</dbReference>
<dbReference type="GO" id="GO:0022857">
    <property type="term" value="F:transmembrane transporter activity"/>
    <property type="evidence" value="ECO:0007669"/>
    <property type="project" value="InterPro"/>
</dbReference>
<evidence type="ECO:0000256" key="1">
    <source>
        <dbReference type="ARBA" id="ARBA00004127"/>
    </source>
</evidence>
<dbReference type="OrthoDB" id="9800416at2"/>
<evidence type="ECO:0000313" key="9">
    <source>
        <dbReference type="Proteomes" id="UP000267585"/>
    </source>
</evidence>
<comment type="subcellular location">
    <subcellularLocation>
        <location evidence="1">Endomembrane system</location>
        <topology evidence="1">Multi-pass membrane protein</topology>
    </subcellularLocation>
</comment>
<feature type="transmembrane region" description="Helical" evidence="6">
    <location>
        <begin position="340"/>
        <end position="361"/>
    </location>
</feature>
<name>A0A3S0C726_9FLAO</name>
<keyword evidence="5 6" id="KW-0472">Membrane</keyword>
<feature type="transmembrane region" description="Helical" evidence="6">
    <location>
        <begin position="167"/>
        <end position="184"/>
    </location>
</feature>
<dbReference type="EMBL" id="RQPJ01000005">
    <property type="protein sequence ID" value="RTE53473.1"/>
    <property type="molecule type" value="Genomic_DNA"/>
</dbReference>
<dbReference type="InterPro" id="IPR036259">
    <property type="entry name" value="MFS_trans_sf"/>
</dbReference>
<feature type="transmembrane region" description="Helical" evidence="6">
    <location>
        <begin position="282"/>
        <end position="302"/>
    </location>
</feature>
<dbReference type="Pfam" id="PF07690">
    <property type="entry name" value="MFS_1"/>
    <property type="match status" value="1"/>
</dbReference>
<dbReference type="PROSITE" id="PS50850">
    <property type="entry name" value="MFS"/>
    <property type="match status" value="1"/>
</dbReference>
<evidence type="ECO:0000256" key="5">
    <source>
        <dbReference type="ARBA" id="ARBA00023136"/>
    </source>
</evidence>
<evidence type="ECO:0000256" key="6">
    <source>
        <dbReference type="SAM" id="Phobius"/>
    </source>
</evidence>
<gene>
    <name evidence="8" type="ORF">EHW67_10685</name>
</gene>
<keyword evidence="9" id="KW-1185">Reference proteome</keyword>
<dbReference type="GO" id="GO:0005886">
    <property type="term" value="C:plasma membrane"/>
    <property type="evidence" value="ECO:0007669"/>
    <property type="project" value="TreeGrafter"/>
</dbReference>
<evidence type="ECO:0000256" key="4">
    <source>
        <dbReference type="ARBA" id="ARBA00022989"/>
    </source>
</evidence>
<feature type="transmembrane region" description="Helical" evidence="6">
    <location>
        <begin position="308"/>
        <end position="328"/>
    </location>
</feature>
<feature type="transmembrane region" description="Helical" evidence="6">
    <location>
        <begin position="254"/>
        <end position="275"/>
    </location>
</feature>
<evidence type="ECO:0000256" key="3">
    <source>
        <dbReference type="ARBA" id="ARBA00022692"/>
    </source>
</evidence>
<dbReference type="InterPro" id="IPR011701">
    <property type="entry name" value="MFS"/>
</dbReference>
<feature type="transmembrane region" description="Helical" evidence="6">
    <location>
        <begin position="51"/>
        <end position="67"/>
    </location>
</feature>
<sequence>MQKPQQRPQFEFVAIMASLMSIVALTIDAILPAMATIGVAINSLDPTRNQLLITMIFLGLGVGQLVFGPLSDSFGRKPIVYIGFILFSIASVICVLSPSLEWMIFGRILQGIGLSAPRTISISMIRDSYKGDYMAKIMSFVTAFFILVPIVAPAMGKFFLDHFGWEAIFYMQLFFTMVVGVWFWKRQPETLKPEFKVKFSSRVFIDGFKELIGYRETVAFTIVSGLITGAFMVYLSAAQQIFETQYGLADSFPFIFAGLAISVGLSTLMNGTLVVKFGMRRLALVSLILFCGISIIYVVLFHNTQNPSLPILISFLSLQFFTLGFLFGNLRAIAMEPIGHIAGIGAAITGFVSTLIAIPIATYIGSFILGTTLPLFVGFAICGLASLGIFMLMRKRSVVVRVWQRARSFR</sequence>
<organism evidence="8 9">
    <name type="scientific">Arenibacter aquaticus</name>
    <dbReference type="NCBI Taxonomy" id="2489054"/>
    <lineage>
        <taxon>Bacteria</taxon>
        <taxon>Pseudomonadati</taxon>
        <taxon>Bacteroidota</taxon>
        <taxon>Flavobacteriia</taxon>
        <taxon>Flavobacteriales</taxon>
        <taxon>Flavobacteriaceae</taxon>
        <taxon>Arenibacter</taxon>
    </lineage>
</organism>
<reference evidence="8 9" key="1">
    <citation type="submission" date="2018-11" db="EMBL/GenBank/DDBJ databases">
        <title>Arenibacter aquaticus sp.nov., a marine bacterium isolated from surface seawater in the South China Sea.</title>
        <authorList>
            <person name="Guo J."/>
            <person name="Sun J."/>
        </authorList>
    </citation>
    <scope>NUCLEOTIDE SEQUENCE [LARGE SCALE GENOMIC DNA]</scope>
    <source>
        <strain evidence="8 9">GUO666</strain>
    </source>
</reference>
<accession>A0A3S0C726</accession>
<evidence type="ECO:0000259" key="7">
    <source>
        <dbReference type="PROSITE" id="PS50850"/>
    </source>
</evidence>
<keyword evidence="2" id="KW-0813">Transport</keyword>
<keyword evidence="4 6" id="KW-1133">Transmembrane helix</keyword>
<feature type="transmembrane region" description="Helical" evidence="6">
    <location>
        <begin position="79"/>
        <end position="98"/>
    </location>
</feature>
<dbReference type="PANTHER" id="PTHR23501">
    <property type="entry name" value="MAJOR FACILITATOR SUPERFAMILY"/>
    <property type="match status" value="1"/>
</dbReference>
<dbReference type="InterPro" id="IPR020846">
    <property type="entry name" value="MFS_dom"/>
</dbReference>
<protein>
    <submittedName>
        <fullName evidence="8">MFS transporter</fullName>
    </submittedName>
</protein>